<comment type="similarity">
    <text evidence="3 10">Belongs to the FKBP-type PPIase family.</text>
</comment>
<evidence type="ECO:0000256" key="10">
    <source>
        <dbReference type="RuleBase" id="RU003915"/>
    </source>
</evidence>
<dbReference type="EC" id="5.2.1.8" evidence="10"/>
<dbReference type="Pfam" id="PF00254">
    <property type="entry name" value="FKBP_C"/>
    <property type="match status" value="1"/>
</dbReference>
<comment type="caution">
    <text evidence="12">The sequence shown here is derived from an EMBL/GenBank/DDBJ whole genome shotgun (WGS) entry which is preliminary data.</text>
</comment>
<comment type="catalytic activity">
    <reaction evidence="1 9 10">
        <text>[protein]-peptidylproline (omega=180) = [protein]-peptidylproline (omega=0)</text>
        <dbReference type="Rhea" id="RHEA:16237"/>
        <dbReference type="Rhea" id="RHEA-COMP:10747"/>
        <dbReference type="Rhea" id="RHEA-COMP:10748"/>
        <dbReference type="ChEBI" id="CHEBI:83833"/>
        <dbReference type="ChEBI" id="CHEBI:83834"/>
        <dbReference type="EC" id="5.2.1.8"/>
    </reaction>
</comment>
<evidence type="ECO:0000256" key="7">
    <source>
        <dbReference type="ARBA" id="ARBA00023235"/>
    </source>
</evidence>
<comment type="subcellular location">
    <subcellularLocation>
        <location evidence="2">Cytoplasm</location>
    </subcellularLocation>
</comment>
<dbReference type="InterPro" id="IPR046357">
    <property type="entry name" value="PPIase_dom_sf"/>
</dbReference>
<dbReference type="PROSITE" id="PS50059">
    <property type="entry name" value="FKBP_PPIASE"/>
    <property type="match status" value="1"/>
</dbReference>
<dbReference type="GO" id="GO:0003755">
    <property type="term" value="F:peptidyl-prolyl cis-trans isomerase activity"/>
    <property type="evidence" value="ECO:0007669"/>
    <property type="project" value="UniProtKB-UniRule"/>
</dbReference>
<evidence type="ECO:0000256" key="4">
    <source>
        <dbReference type="ARBA" id="ARBA00022490"/>
    </source>
</evidence>
<dbReference type="RefSeq" id="WP_192027843.1">
    <property type="nucleotide sequence ID" value="NZ_JACYTR010000003.1"/>
</dbReference>
<evidence type="ECO:0000256" key="2">
    <source>
        <dbReference type="ARBA" id="ARBA00004496"/>
    </source>
</evidence>
<accession>A0AAW3ZED9</accession>
<evidence type="ECO:0000259" key="11">
    <source>
        <dbReference type="PROSITE" id="PS50059"/>
    </source>
</evidence>
<name>A0AAW3ZED9_9GAMM</name>
<dbReference type="GO" id="GO:0005737">
    <property type="term" value="C:cytoplasm"/>
    <property type="evidence" value="ECO:0007669"/>
    <property type="project" value="UniProtKB-SubCell"/>
</dbReference>
<dbReference type="EMBL" id="JACYTR010000003">
    <property type="protein sequence ID" value="MBD8524491.1"/>
    <property type="molecule type" value="Genomic_DNA"/>
</dbReference>
<dbReference type="GO" id="GO:0042026">
    <property type="term" value="P:protein refolding"/>
    <property type="evidence" value="ECO:0007669"/>
    <property type="project" value="UniProtKB-ARBA"/>
</dbReference>
<dbReference type="SUPFAM" id="SSF54534">
    <property type="entry name" value="FKBP-like"/>
    <property type="match status" value="1"/>
</dbReference>
<evidence type="ECO:0000313" key="13">
    <source>
        <dbReference type="Proteomes" id="UP000613768"/>
    </source>
</evidence>
<dbReference type="PANTHER" id="PTHR47861:SF3">
    <property type="entry name" value="FKBP-TYPE PEPTIDYL-PROLYL CIS-TRANS ISOMERASE SLYD"/>
    <property type="match status" value="1"/>
</dbReference>
<keyword evidence="5 9" id="KW-0697">Rotamase</keyword>
<keyword evidence="7 9" id="KW-0413">Isomerase</keyword>
<dbReference type="Proteomes" id="UP000613768">
    <property type="component" value="Unassembled WGS sequence"/>
</dbReference>
<dbReference type="InterPro" id="IPR001179">
    <property type="entry name" value="PPIase_FKBP_dom"/>
</dbReference>
<sequence>MQIASKTVASFHYTLTNDQGDVVDSSSGRDPLVYLHGAGNIVAGLEKAMEGRAAGDKFEVAVPPEQGYGLRDEQLVQQVPREAFQGVDTIEVGMHFQASGPHGVASVEVTEVNEQVVTVDANHPLAGQTLHFAIEVMDVRQAQPEELEHGHVHGAGGHHH</sequence>
<keyword evidence="13" id="KW-1185">Reference proteome</keyword>
<feature type="domain" description="PPIase FKBP-type" evidence="11">
    <location>
        <begin position="6"/>
        <end position="95"/>
    </location>
</feature>
<keyword evidence="6" id="KW-0143">Chaperone</keyword>
<dbReference type="Gene3D" id="3.10.50.40">
    <property type="match status" value="1"/>
</dbReference>
<protein>
    <recommendedName>
        <fullName evidence="10">Peptidyl-prolyl cis-trans isomerase</fullName>
        <ecNumber evidence="10">5.2.1.8</ecNumber>
    </recommendedName>
</protein>
<dbReference type="AlphaFoldDB" id="A0AAW3ZED9"/>
<reference evidence="12 13" key="1">
    <citation type="submission" date="2020-09" db="EMBL/GenBank/DDBJ databases">
        <title>Pseudoxanthomonas sp. CAU 1598 isolated from sand of Yaerae Beach.</title>
        <authorList>
            <person name="Kim W."/>
        </authorList>
    </citation>
    <scope>NUCLEOTIDE SEQUENCE [LARGE SCALE GENOMIC DNA]</scope>
    <source>
        <strain evidence="12 13">CAU 1598</strain>
    </source>
</reference>
<evidence type="ECO:0000256" key="9">
    <source>
        <dbReference type="PROSITE-ProRule" id="PRU00277"/>
    </source>
</evidence>
<evidence type="ECO:0000256" key="1">
    <source>
        <dbReference type="ARBA" id="ARBA00000971"/>
    </source>
</evidence>
<evidence type="ECO:0000256" key="5">
    <source>
        <dbReference type="ARBA" id="ARBA00023110"/>
    </source>
</evidence>
<evidence type="ECO:0000256" key="3">
    <source>
        <dbReference type="ARBA" id="ARBA00006577"/>
    </source>
</evidence>
<gene>
    <name evidence="12" type="ORF">IFO71_01945</name>
</gene>
<organism evidence="12 13">
    <name type="scientific">Pseudomarimonas arenosa</name>
    <dbReference type="NCBI Taxonomy" id="2774145"/>
    <lineage>
        <taxon>Bacteria</taxon>
        <taxon>Pseudomonadati</taxon>
        <taxon>Pseudomonadota</taxon>
        <taxon>Gammaproteobacteria</taxon>
        <taxon>Lysobacterales</taxon>
        <taxon>Lysobacteraceae</taxon>
        <taxon>Pseudomarimonas</taxon>
    </lineage>
</organism>
<dbReference type="PANTHER" id="PTHR47861">
    <property type="entry name" value="FKBP-TYPE PEPTIDYL-PROLYL CIS-TRANS ISOMERASE SLYD"/>
    <property type="match status" value="1"/>
</dbReference>
<evidence type="ECO:0000256" key="8">
    <source>
        <dbReference type="ARBA" id="ARBA00037071"/>
    </source>
</evidence>
<proteinExistence type="inferred from homology"/>
<comment type="function">
    <text evidence="8">Also involved in hydrogenase metallocenter assembly, probably by participating in the nickel insertion step. This function in hydrogenase biosynthesis requires chaperone activity and the presence of the metal-binding domain, but not PPIase activity.</text>
</comment>
<evidence type="ECO:0000256" key="6">
    <source>
        <dbReference type="ARBA" id="ARBA00023186"/>
    </source>
</evidence>
<evidence type="ECO:0000313" key="12">
    <source>
        <dbReference type="EMBL" id="MBD8524491.1"/>
    </source>
</evidence>
<keyword evidence="4" id="KW-0963">Cytoplasm</keyword>